<protein>
    <submittedName>
        <fullName evidence="13">TonB-dependent receptor</fullName>
    </submittedName>
</protein>
<evidence type="ECO:0000256" key="10">
    <source>
        <dbReference type="SAM" id="SignalP"/>
    </source>
</evidence>
<gene>
    <name evidence="13" type="ORF">IRI77_00900</name>
</gene>
<keyword evidence="3 8" id="KW-1134">Transmembrane beta strand</keyword>
<reference evidence="13 14" key="1">
    <citation type="submission" date="2020-10" db="EMBL/GenBank/DDBJ databases">
        <title>Complete genome sequence of Paludibaculum fermentans P105T, a facultatively anaerobic acidobacterium capable of dissimilatory Fe(III) reduction.</title>
        <authorList>
            <person name="Dedysh S.N."/>
            <person name="Beletsky A.V."/>
            <person name="Kulichevskaya I.S."/>
            <person name="Mardanov A.V."/>
            <person name="Ravin N.V."/>
        </authorList>
    </citation>
    <scope>NUCLEOTIDE SEQUENCE [LARGE SCALE GENOMIC DNA]</scope>
    <source>
        <strain evidence="13 14">P105</strain>
    </source>
</reference>
<feature type="signal peptide" evidence="10">
    <location>
        <begin position="1"/>
        <end position="21"/>
    </location>
</feature>
<keyword evidence="10" id="KW-0732">Signal</keyword>
<dbReference type="SUPFAM" id="SSF56935">
    <property type="entry name" value="Porins"/>
    <property type="match status" value="1"/>
</dbReference>
<evidence type="ECO:0000256" key="1">
    <source>
        <dbReference type="ARBA" id="ARBA00004571"/>
    </source>
</evidence>
<sequence length="919" mass="102812">MLRIHHLSSAVLFLFSFNLWGQTQKGTVSGTVFDAQTSRPIVGVKIYVNGQTGDGLATGTDGTYRVELSPGKYSLKFTSEQYLDVTLTEVNIKGGDAVDGSTLMTSKGMTTTVEVSESVSAVTATAEAMLSERKLAAQVSDSISNEEMKKSTASDAARALEKVTGVSVVEGGYVYVRGLGERYSATMLNNAMVPTTEAERRVVPLDLFPAAMIDNIRILKTYTPDLPGEFSGGLVQMTTVEFPAQKTFQVSMTMGFNDRTTFQRFASYPGGSLDQFGFDDGSRAIPSAIPTSRRVSIGSDSRQQLADYAKAFSNNWQPVYSDSVRPSQSYSVVGGGTFGRFGVVGALTFTNKPQFQQEQQTYYRRLGLGGTIAPYSDYPDFRQYDQLARLGGVLNAAFRITNNHKLLFRNTLTRDSDKEAREFSGTDNNQGGVISSERLRWVERRLFSTGVEGDHAMPKLRDLLLKWQLTFSQSGRDEPDLREVLRAQQPDGRFAFLNSGGSGQRFFDQFTDKIYEPQAEVSQPFFKGKLSGIWKVGFRATLRNRDFDARRFRFQLQNPQQVNVYADSNELFGTANLRPGAFELREESRGTDRYTADMKIYGGYGMVDFGIGPRWRFVTGVRVEDADISVVTRDPFQPGTPYIANLVNRDPLPSFNAIYALTARQNLRFTYSQTVSRPDFRELSPFEFTNVQGGFNVAGNPNLKRAKINNFDARWEWFQGGNQLLAASFFVKDFTDPIESTVQPTTDLRSSFLNAKGAVNRGVELEMRKGLGSLHSRLRDLNLQANFTFVDSQVSIRPEDQGILTSLSRPLAGQSRYIYNVITEWTKPKLRSQARFYVNSVSRRLSDVGAIGLPDIYQERNVFLDFVYQYALVESGRASIRFNAENLGDNRYRWTQAGLPTRQYQTGRTYTVGLTYSIF</sequence>
<keyword evidence="5 9" id="KW-0798">TonB box</keyword>
<keyword evidence="6 8" id="KW-0472">Membrane</keyword>
<evidence type="ECO:0000256" key="9">
    <source>
        <dbReference type="RuleBase" id="RU003357"/>
    </source>
</evidence>
<dbReference type="AlphaFoldDB" id="A0A7S7SJX7"/>
<dbReference type="InterPro" id="IPR037066">
    <property type="entry name" value="Plug_dom_sf"/>
</dbReference>
<evidence type="ECO:0000256" key="7">
    <source>
        <dbReference type="ARBA" id="ARBA00023237"/>
    </source>
</evidence>
<dbReference type="Gene3D" id="2.40.170.20">
    <property type="entry name" value="TonB-dependent receptor, beta-barrel domain"/>
    <property type="match status" value="1"/>
</dbReference>
<dbReference type="Pfam" id="PF00593">
    <property type="entry name" value="TonB_dep_Rec_b-barrel"/>
    <property type="match status" value="1"/>
</dbReference>
<organism evidence="13 14">
    <name type="scientific">Paludibaculum fermentans</name>
    <dbReference type="NCBI Taxonomy" id="1473598"/>
    <lineage>
        <taxon>Bacteria</taxon>
        <taxon>Pseudomonadati</taxon>
        <taxon>Acidobacteriota</taxon>
        <taxon>Terriglobia</taxon>
        <taxon>Bryobacterales</taxon>
        <taxon>Bryobacteraceae</taxon>
        <taxon>Paludibaculum</taxon>
    </lineage>
</organism>
<evidence type="ECO:0000256" key="5">
    <source>
        <dbReference type="ARBA" id="ARBA00023077"/>
    </source>
</evidence>
<evidence type="ECO:0000313" key="14">
    <source>
        <dbReference type="Proteomes" id="UP000593892"/>
    </source>
</evidence>
<dbReference type="Pfam" id="PF13620">
    <property type="entry name" value="CarboxypepD_reg"/>
    <property type="match status" value="1"/>
</dbReference>
<proteinExistence type="inferred from homology"/>
<keyword evidence="2 8" id="KW-0813">Transport</keyword>
<feature type="domain" description="TonB-dependent receptor-like beta-barrel" evidence="11">
    <location>
        <begin position="434"/>
        <end position="887"/>
    </location>
</feature>
<evidence type="ECO:0000256" key="3">
    <source>
        <dbReference type="ARBA" id="ARBA00022452"/>
    </source>
</evidence>
<dbReference type="PROSITE" id="PS52016">
    <property type="entry name" value="TONB_DEPENDENT_REC_3"/>
    <property type="match status" value="1"/>
</dbReference>
<dbReference type="EMBL" id="CP063849">
    <property type="protein sequence ID" value="QOY88552.1"/>
    <property type="molecule type" value="Genomic_DNA"/>
</dbReference>
<evidence type="ECO:0000256" key="8">
    <source>
        <dbReference type="PROSITE-ProRule" id="PRU01360"/>
    </source>
</evidence>
<feature type="chain" id="PRO_5032363106" evidence="10">
    <location>
        <begin position="22"/>
        <end position="919"/>
    </location>
</feature>
<evidence type="ECO:0000256" key="4">
    <source>
        <dbReference type="ARBA" id="ARBA00022692"/>
    </source>
</evidence>
<dbReference type="PANTHER" id="PTHR40980">
    <property type="entry name" value="PLUG DOMAIN-CONTAINING PROTEIN"/>
    <property type="match status" value="1"/>
</dbReference>
<evidence type="ECO:0000313" key="13">
    <source>
        <dbReference type="EMBL" id="QOY88552.1"/>
    </source>
</evidence>
<dbReference type="InterPro" id="IPR008969">
    <property type="entry name" value="CarboxyPept-like_regulatory"/>
</dbReference>
<evidence type="ECO:0000259" key="11">
    <source>
        <dbReference type="Pfam" id="PF00593"/>
    </source>
</evidence>
<evidence type="ECO:0000259" key="12">
    <source>
        <dbReference type="Pfam" id="PF07715"/>
    </source>
</evidence>
<comment type="similarity">
    <text evidence="8 9">Belongs to the TonB-dependent receptor family.</text>
</comment>
<dbReference type="Gene3D" id="2.170.130.10">
    <property type="entry name" value="TonB-dependent receptor, plug domain"/>
    <property type="match status" value="1"/>
</dbReference>
<dbReference type="SUPFAM" id="SSF49464">
    <property type="entry name" value="Carboxypeptidase regulatory domain-like"/>
    <property type="match status" value="1"/>
</dbReference>
<dbReference type="PANTHER" id="PTHR40980:SF5">
    <property type="entry name" value="TONB-DEPENDENT RECEPTOR"/>
    <property type="match status" value="1"/>
</dbReference>
<comment type="subcellular location">
    <subcellularLocation>
        <location evidence="1 8">Cell outer membrane</location>
        <topology evidence="1 8">Multi-pass membrane protein</topology>
    </subcellularLocation>
</comment>
<keyword evidence="14" id="KW-1185">Reference proteome</keyword>
<keyword evidence="7 8" id="KW-0998">Cell outer membrane</keyword>
<dbReference type="KEGG" id="pfer:IRI77_00900"/>
<dbReference type="InterPro" id="IPR036942">
    <property type="entry name" value="Beta-barrel_TonB_sf"/>
</dbReference>
<dbReference type="RefSeq" id="WP_194450214.1">
    <property type="nucleotide sequence ID" value="NZ_CP063849.1"/>
</dbReference>
<dbReference type="Pfam" id="PF07715">
    <property type="entry name" value="Plug"/>
    <property type="match status" value="1"/>
</dbReference>
<name>A0A7S7SJX7_PALFE</name>
<evidence type="ECO:0000256" key="2">
    <source>
        <dbReference type="ARBA" id="ARBA00022448"/>
    </source>
</evidence>
<keyword evidence="4 8" id="KW-0812">Transmembrane</keyword>
<dbReference type="InterPro" id="IPR012910">
    <property type="entry name" value="Plug_dom"/>
</dbReference>
<dbReference type="GO" id="GO:0009279">
    <property type="term" value="C:cell outer membrane"/>
    <property type="evidence" value="ECO:0007669"/>
    <property type="project" value="UniProtKB-SubCell"/>
</dbReference>
<feature type="domain" description="TonB-dependent receptor plug" evidence="12">
    <location>
        <begin position="137"/>
        <end position="224"/>
    </location>
</feature>
<accession>A0A7S7SJX7</accession>
<keyword evidence="13" id="KW-0675">Receptor</keyword>
<dbReference type="InterPro" id="IPR039426">
    <property type="entry name" value="TonB-dep_rcpt-like"/>
</dbReference>
<dbReference type="Gene3D" id="2.60.40.1120">
    <property type="entry name" value="Carboxypeptidase-like, regulatory domain"/>
    <property type="match status" value="1"/>
</dbReference>
<dbReference type="Proteomes" id="UP000593892">
    <property type="component" value="Chromosome"/>
</dbReference>
<evidence type="ECO:0000256" key="6">
    <source>
        <dbReference type="ARBA" id="ARBA00023136"/>
    </source>
</evidence>
<dbReference type="InterPro" id="IPR000531">
    <property type="entry name" value="Beta-barrel_TonB"/>
</dbReference>